<dbReference type="InterPro" id="IPR018130">
    <property type="entry name" value="Ribosomal_uS2_CS"/>
</dbReference>
<dbReference type="InterPro" id="IPR023591">
    <property type="entry name" value="Ribosomal_uS2_flav_dom_sf"/>
</dbReference>
<dbReference type="NCBIfam" id="TIGR01011">
    <property type="entry name" value="rpsB_bact"/>
    <property type="match status" value="1"/>
</dbReference>
<dbReference type="PROSITE" id="PS00962">
    <property type="entry name" value="RIBOSOMAL_S2_1"/>
    <property type="match status" value="1"/>
</dbReference>
<dbReference type="PRINTS" id="PR00395">
    <property type="entry name" value="RIBOSOMALS2"/>
</dbReference>
<dbReference type="PANTHER" id="PTHR12534:SF0">
    <property type="entry name" value="SMALL RIBOSOMAL SUBUNIT PROTEIN US2M"/>
    <property type="match status" value="1"/>
</dbReference>
<evidence type="ECO:0000313" key="7">
    <source>
        <dbReference type="EMBL" id="SEM57419.1"/>
    </source>
</evidence>
<proteinExistence type="inferred from homology"/>
<dbReference type="RefSeq" id="WP_092751584.1">
    <property type="nucleotide sequence ID" value="NZ_FOCG01000001.1"/>
</dbReference>
<evidence type="ECO:0000256" key="1">
    <source>
        <dbReference type="ARBA" id="ARBA00006242"/>
    </source>
</evidence>
<evidence type="ECO:0000256" key="6">
    <source>
        <dbReference type="RuleBase" id="RU003631"/>
    </source>
</evidence>
<dbReference type="STRING" id="474960.SAMN05216180_0655"/>
<dbReference type="EMBL" id="FOCG01000001">
    <property type="protein sequence ID" value="SEM57419.1"/>
    <property type="molecule type" value="Genomic_DNA"/>
</dbReference>
<accession>A0A1H7ZIV3</accession>
<dbReference type="Pfam" id="PF00318">
    <property type="entry name" value="Ribosomal_S2"/>
    <property type="match status" value="1"/>
</dbReference>
<keyword evidence="2 5" id="KW-0689">Ribosomal protein</keyword>
<evidence type="ECO:0000256" key="4">
    <source>
        <dbReference type="ARBA" id="ARBA00035256"/>
    </source>
</evidence>
<evidence type="ECO:0000256" key="5">
    <source>
        <dbReference type="HAMAP-Rule" id="MF_00291"/>
    </source>
</evidence>
<name>A0A1H7ZIV3_9FIRM</name>
<gene>
    <name evidence="5" type="primary">rpsB</name>
    <name evidence="7" type="ORF">SAMN05216180_0655</name>
</gene>
<dbReference type="GO" id="GO:0006412">
    <property type="term" value="P:translation"/>
    <property type="evidence" value="ECO:0007669"/>
    <property type="project" value="UniProtKB-UniRule"/>
</dbReference>
<dbReference type="PROSITE" id="PS00963">
    <property type="entry name" value="RIBOSOMAL_S2_2"/>
    <property type="match status" value="1"/>
</dbReference>
<comment type="similarity">
    <text evidence="1 5 6">Belongs to the universal ribosomal protein uS2 family.</text>
</comment>
<dbReference type="InterPro" id="IPR001865">
    <property type="entry name" value="Ribosomal_uS2"/>
</dbReference>
<organism evidence="7 8">
    <name type="scientific">Hydrogenoanaerobacterium saccharovorans</name>
    <dbReference type="NCBI Taxonomy" id="474960"/>
    <lineage>
        <taxon>Bacteria</taxon>
        <taxon>Bacillati</taxon>
        <taxon>Bacillota</taxon>
        <taxon>Clostridia</taxon>
        <taxon>Eubacteriales</taxon>
        <taxon>Oscillospiraceae</taxon>
        <taxon>Hydrogenoanaerobacterium</taxon>
    </lineage>
</organism>
<dbReference type="GO" id="GO:0003735">
    <property type="term" value="F:structural constituent of ribosome"/>
    <property type="evidence" value="ECO:0007669"/>
    <property type="project" value="InterPro"/>
</dbReference>
<reference evidence="7 8" key="1">
    <citation type="submission" date="2016-10" db="EMBL/GenBank/DDBJ databases">
        <authorList>
            <person name="de Groot N.N."/>
        </authorList>
    </citation>
    <scope>NUCLEOTIDE SEQUENCE [LARGE SCALE GENOMIC DNA]</scope>
    <source>
        <strain evidence="7 8">CGMCC 1.5070</strain>
    </source>
</reference>
<dbReference type="OrthoDB" id="9808036at2"/>
<dbReference type="HAMAP" id="MF_00291_B">
    <property type="entry name" value="Ribosomal_uS2_B"/>
    <property type="match status" value="1"/>
</dbReference>
<dbReference type="InterPro" id="IPR005706">
    <property type="entry name" value="Ribosomal_uS2_bac/mit/plastid"/>
</dbReference>
<dbReference type="AlphaFoldDB" id="A0A1H7ZIV3"/>
<sequence length="246" mass="27450">MAVVSMKQLLEAGVHFGHQTRRWNPKMAQYIFTERNGIYIIDLQKTVKKLEEAYMFVREVSAEGGEVLFVGTKKQAGDSVKEEAERAGAHFVNARWLGGMLTNFKTIQRRIARLAQLRKMEEDGTFDRLPKKEVIKLELEIEKLEKFMGGIKEMKKLPGAMFVVDPRKEKIAVAEAKKLGIPVVAIVDTNCDPDEVDYVIPGNDDAIRAVKLIAQTMADAIIEGRQGSTAVADASAEEKIAENDAE</sequence>
<dbReference type="Gene3D" id="3.40.50.10490">
    <property type="entry name" value="Glucose-6-phosphate isomerase like protein, domain 1"/>
    <property type="match status" value="1"/>
</dbReference>
<keyword evidence="3 5" id="KW-0687">Ribonucleoprotein</keyword>
<evidence type="ECO:0000256" key="2">
    <source>
        <dbReference type="ARBA" id="ARBA00022980"/>
    </source>
</evidence>
<evidence type="ECO:0000313" key="8">
    <source>
        <dbReference type="Proteomes" id="UP000199158"/>
    </source>
</evidence>
<dbReference type="CDD" id="cd01425">
    <property type="entry name" value="RPS2"/>
    <property type="match status" value="1"/>
</dbReference>
<dbReference type="FunFam" id="1.10.287.610:FF:000001">
    <property type="entry name" value="30S ribosomal protein S2"/>
    <property type="match status" value="1"/>
</dbReference>
<keyword evidence="8" id="KW-1185">Reference proteome</keyword>
<dbReference type="Proteomes" id="UP000199158">
    <property type="component" value="Unassembled WGS sequence"/>
</dbReference>
<dbReference type="PANTHER" id="PTHR12534">
    <property type="entry name" value="30S RIBOSOMAL PROTEIN S2 PROKARYOTIC AND ORGANELLAR"/>
    <property type="match status" value="1"/>
</dbReference>
<evidence type="ECO:0000256" key="3">
    <source>
        <dbReference type="ARBA" id="ARBA00023274"/>
    </source>
</evidence>
<dbReference type="Gene3D" id="1.10.287.610">
    <property type="entry name" value="Helix hairpin bin"/>
    <property type="match status" value="1"/>
</dbReference>
<dbReference type="GO" id="GO:0022627">
    <property type="term" value="C:cytosolic small ribosomal subunit"/>
    <property type="evidence" value="ECO:0007669"/>
    <property type="project" value="TreeGrafter"/>
</dbReference>
<dbReference type="SUPFAM" id="SSF52313">
    <property type="entry name" value="Ribosomal protein S2"/>
    <property type="match status" value="1"/>
</dbReference>
<protein>
    <recommendedName>
        <fullName evidence="4 5">Small ribosomal subunit protein uS2</fullName>
    </recommendedName>
</protein>